<accession>A0A1Z4KT29</accession>
<evidence type="ECO:0000313" key="1">
    <source>
        <dbReference type="EMBL" id="BAY72170.1"/>
    </source>
</evidence>
<dbReference type="EMBL" id="AP018216">
    <property type="protein sequence ID" value="BAY72170.1"/>
    <property type="molecule type" value="Genomic_DNA"/>
</dbReference>
<gene>
    <name evidence="1" type="ORF">NIES23_49940</name>
</gene>
<evidence type="ECO:0000313" key="2">
    <source>
        <dbReference type="Proteomes" id="UP000217507"/>
    </source>
</evidence>
<evidence type="ECO:0008006" key="3">
    <source>
        <dbReference type="Google" id="ProtNLM"/>
    </source>
</evidence>
<proteinExistence type="predicted"/>
<name>A0A1Z4KT29_ANAVA</name>
<dbReference type="Proteomes" id="UP000217507">
    <property type="component" value="Chromosome"/>
</dbReference>
<protein>
    <recommendedName>
        <fullName evidence="3">CobW C-terminal domain-containing protein</fullName>
    </recommendedName>
</protein>
<organism evidence="1 2">
    <name type="scientific">Trichormus variabilis NIES-23</name>
    <dbReference type="NCBI Taxonomy" id="1973479"/>
    <lineage>
        <taxon>Bacteria</taxon>
        <taxon>Bacillati</taxon>
        <taxon>Cyanobacteriota</taxon>
        <taxon>Cyanophyceae</taxon>
        <taxon>Nostocales</taxon>
        <taxon>Nostocaceae</taxon>
        <taxon>Trichormus</taxon>
    </lineage>
</organism>
<dbReference type="AlphaFoldDB" id="A0A1Z4KT29"/>
<reference evidence="1 2" key="1">
    <citation type="submission" date="2017-06" db="EMBL/GenBank/DDBJ databases">
        <title>Genome sequencing of cyanobaciteial culture collection at National Institute for Environmental Studies (NIES).</title>
        <authorList>
            <person name="Hirose Y."/>
            <person name="Shimura Y."/>
            <person name="Fujisawa T."/>
            <person name="Nakamura Y."/>
            <person name="Kawachi M."/>
        </authorList>
    </citation>
    <scope>NUCLEOTIDE SEQUENCE [LARGE SCALE GENOMIC DNA]</scope>
    <source>
        <strain evidence="1 2">NIES-23</strain>
    </source>
</reference>
<sequence>MNLPIITVVAGPAGGGKTTWICQQIRNTTSNENIIYFSPGTGKVPIDQTRLAAEFPKVKVFSDGQEIEFLSELATSGNAYIEIGFYLELNAIQTILDNLPYQAVAVLPANLPDSEYHAWARKIIIGADIQASIIPTQMWRVPSNGQVIDEESLKEFWYEITHGAYGIVNRAKGIFDVADGRSLYADFIAGIPTIDFLELDLPRHLEGRPQRFSGIEVLGKNLDESAMRQTLADCYLTDVAIAQYQEQVTQILLEEGSE</sequence>